<organism evidence="1 2">
    <name type="scientific">Streptococcus gallolyticus (strain UCN34)</name>
    <dbReference type="NCBI Taxonomy" id="637909"/>
    <lineage>
        <taxon>Bacteria</taxon>
        <taxon>Bacillati</taxon>
        <taxon>Bacillota</taxon>
        <taxon>Bacilli</taxon>
        <taxon>Lactobacillales</taxon>
        <taxon>Streptococcaceae</taxon>
        <taxon>Streptococcus</taxon>
    </lineage>
</organism>
<proteinExistence type="predicted"/>
<dbReference type="KEGG" id="sga:GALLO_0277"/>
<protein>
    <submittedName>
        <fullName evidence="1">Uncharacterized protein</fullName>
    </submittedName>
</protein>
<name>A0AA36JWE9_STRG3</name>
<evidence type="ECO:0000313" key="2">
    <source>
        <dbReference type="Proteomes" id="UP000001517"/>
    </source>
</evidence>
<gene>
    <name evidence="1" type="ordered locus">GALLO_0277</name>
</gene>
<dbReference type="EMBL" id="FN597254">
    <property type="protein sequence ID" value="CBI12769.1"/>
    <property type="molecule type" value="Genomic_DNA"/>
</dbReference>
<dbReference type="RefSeq" id="WP_012961394.1">
    <property type="nucleotide sequence ID" value="NC_013798.1"/>
</dbReference>
<dbReference type="AlphaFoldDB" id="A0AA36JWE9"/>
<accession>A0AA36JWE9</accession>
<sequence>MTHLQKLIEQEFNKLKKDSHSTRSNFNKSMKPEDVSDLKREIEALEEMITYLTPYKRMFESLEEPLNGWLLYGRVKIEEIPIDSRLFSHAYNYAWRYAEAKHDADYGMAILDSFQSDMAELVHLEKLDQEAYGEYLEQWMQYLARGLSAFKDSKDYDQYFLKLQEAHKELFAEYIGDMEDYKECVSLL</sequence>
<dbReference type="Proteomes" id="UP000001517">
    <property type="component" value="Chromosome"/>
</dbReference>
<reference evidence="1 2" key="1">
    <citation type="journal article" date="2010" name="J. Bacteriol.">
        <title>Genome sequence of Streptococcus gallolyticus: insights into its adaptation to the bovine rumen and its ability to cause endocarditis.</title>
        <authorList>
            <person name="Rusniok C."/>
            <person name="Couve E."/>
            <person name="Da Cunha V."/>
            <person name="El Gana R."/>
            <person name="Zidane N."/>
            <person name="Bouchier C."/>
            <person name="Poyart C."/>
            <person name="Leclercq R."/>
            <person name="Trieu-Cuot P."/>
            <person name="Glaser P."/>
        </authorList>
    </citation>
    <scope>NUCLEOTIDE SEQUENCE [LARGE SCALE GENOMIC DNA]</scope>
    <source>
        <strain evidence="1 2">UCN34</strain>
    </source>
</reference>
<evidence type="ECO:0000313" key="1">
    <source>
        <dbReference type="EMBL" id="CBI12769.1"/>
    </source>
</evidence>